<gene>
    <name evidence="2" type="ORF">C7H79_01545</name>
</gene>
<dbReference type="SUPFAM" id="SSF109604">
    <property type="entry name" value="HD-domain/PDEase-like"/>
    <property type="match status" value="1"/>
</dbReference>
<dbReference type="RefSeq" id="WP_106705537.1">
    <property type="nucleotide sequence ID" value="NZ_PXXU01000003.1"/>
</dbReference>
<dbReference type="PANTHER" id="PTHR33525:SF3">
    <property type="entry name" value="RIBONUCLEASE Y"/>
    <property type="match status" value="1"/>
</dbReference>
<name>A0A2P7NZ30_9PROT</name>
<dbReference type="PANTHER" id="PTHR33525">
    <property type="match status" value="1"/>
</dbReference>
<dbReference type="Proteomes" id="UP000241912">
    <property type="component" value="Unassembled WGS sequence"/>
</dbReference>
<evidence type="ECO:0000313" key="2">
    <source>
        <dbReference type="EMBL" id="PSJ18731.1"/>
    </source>
</evidence>
<dbReference type="GO" id="GO:0016787">
    <property type="term" value="F:hydrolase activity"/>
    <property type="evidence" value="ECO:0007669"/>
    <property type="project" value="UniProtKB-KW"/>
</dbReference>
<dbReference type="Gene3D" id="1.10.3210.10">
    <property type="entry name" value="Hypothetical protein af1432"/>
    <property type="match status" value="1"/>
</dbReference>
<dbReference type="OrthoDB" id="9126875at2"/>
<comment type="caution">
    <text evidence="2">The sequence shown here is derived from an EMBL/GenBank/DDBJ whole genome shotgun (WGS) entry which is preliminary data.</text>
</comment>
<sequence length="274" mass="31385">MPQPVSRKLSDWVNFLTRADIPVLKQTARNLEMLAQDEQNLNARSYANVVKNDPLMTVKLMRYMQDHKHRCQEHDVMEVEQIAMMLGLETMLNKIPAKPLVEETLGRNNMSALIHLLKAAHRSNIAASYAYDWAIRLHDLHFSDIRLAAQLHDIAEMLMWCFAPDEMLMIKQLQKQNKALRSAAAQEKILGFTLNQLQHELAVKWKLPELLTTLTDDEHAKLQRVRNVILAVNLARHSANGWDDAALPDDYEDISKLLHLQACDVMTIVGANKQ</sequence>
<protein>
    <submittedName>
        <fullName evidence="2">Metal-dependent hydrolase</fullName>
    </submittedName>
</protein>
<feature type="domain" description="HDOD" evidence="1">
    <location>
        <begin position="21"/>
        <end position="221"/>
    </location>
</feature>
<organism evidence="2 3">
    <name type="scientific">Nitrosomonas supralitoralis</name>
    <dbReference type="NCBI Taxonomy" id="2116706"/>
    <lineage>
        <taxon>Bacteria</taxon>
        <taxon>Pseudomonadati</taxon>
        <taxon>Pseudomonadota</taxon>
        <taxon>Betaproteobacteria</taxon>
        <taxon>Nitrosomonadales</taxon>
        <taxon>Nitrosomonadaceae</taxon>
        <taxon>Nitrosomonas</taxon>
    </lineage>
</organism>
<keyword evidence="3" id="KW-1185">Reference proteome</keyword>
<dbReference type="Pfam" id="PF08668">
    <property type="entry name" value="HDOD"/>
    <property type="match status" value="1"/>
</dbReference>
<reference evidence="2 3" key="1">
    <citation type="submission" date="2018-03" db="EMBL/GenBank/DDBJ databases">
        <title>Draft genome of Nitrosomonas supralitoralis APG5.</title>
        <authorList>
            <person name="Urakawa H."/>
            <person name="Lopez J.V."/>
        </authorList>
    </citation>
    <scope>NUCLEOTIDE SEQUENCE [LARGE SCALE GENOMIC DNA]</scope>
    <source>
        <strain evidence="2 3">APG5</strain>
    </source>
</reference>
<dbReference type="InterPro" id="IPR052340">
    <property type="entry name" value="RNase_Y/CdgJ"/>
</dbReference>
<keyword evidence="2" id="KW-0378">Hydrolase</keyword>
<dbReference type="EMBL" id="PXXU01000003">
    <property type="protein sequence ID" value="PSJ18731.1"/>
    <property type="molecule type" value="Genomic_DNA"/>
</dbReference>
<proteinExistence type="predicted"/>
<dbReference type="InterPro" id="IPR013976">
    <property type="entry name" value="HDOD"/>
</dbReference>
<dbReference type="AlphaFoldDB" id="A0A2P7NZ30"/>
<evidence type="ECO:0000259" key="1">
    <source>
        <dbReference type="PROSITE" id="PS51833"/>
    </source>
</evidence>
<accession>A0A2P7NZ30</accession>
<evidence type="ECO:0000313" key="3">
    <source>
        <dbReference type="Proteomes" id="UP000241912"/>
    </source>
</evidence>
<dbReference type="PROSITE" id="PS51833">
    <property type="entry name" value="HDOD"/>
    <property type="match status" value="1"/>
</dbReference>